<gene>
    <name evidence="3" type="ORF">DERYTH_LOCUS5619</name>
</gene>
<dbReference type="Proteomes" id="UP000789405">
    <property type="component" value="Unassembled WGS sequence"/>
</dbReference>
<keyword evidence="4" id="KW-1185">Reference proteome</keyword>
<feature type="region of interest" description="Disordered" evidence="1">
    <location>
        <begin position="30"/>
        <end position="57"/>
    </location>
</feature>
<evidence type="ECO:0000313" key="4">
    <source>
        <dbReference type="Proteomes" id="UP000789405"/>
    </source>
</evidence>
<feature type="transmembrane region" description="Helical" evidence="2">
    <location>
        <begin position="959"/>
        <end position="978"/>
    </location>
</feature>
<sequence>MSLRYEQEINSSLPYNTRSVKTIASSRVIRNKPARNTKSEVDPYPNPPTSTSKSTARACPKCKESSNCINMLNKEFHKIEELVDLFETNKVIEIRNRWLKTLESYSTMSFEDLQRQVMITTISTQSQSAYRTTTISESQENDLVYPINLVTFPNDTIAIRLSHNLTCPISSNITLPLRFIFPNLTLTIADLVYPFDPVNYCPTNQINTTLSDQMNIFAIPDNYLLIRYWIVPNNSSNLVQYYGLIISTYGIIINRDTPVQLSDPISITNATVSNTQIATLDSDQKGILFASSFDKTTINWRRFIWNSNVRSFDDRQNLTNDSHDVITAPPNFQIDDLKIFATIDGGYGLVYSVSLKNQDLLIPNVSIQSPTTIFIFLTTLRSDSSNFTTPVIIYQSSSSETAVSISNCKSNSGNRPGYICFIHGQSTPQSLTPGVNFWKMISFLSSGIIVSSVDLQNNLVSGSNVITYNSAYPLHNGGAVMSGQNQNGTLQGSIFNDNGVFVQDWGLPLSQGMIASYTESSNTIWAVAPSINNSWSVFATVLPSLLPSESINPAVNSSISKNTSFITIVYRQDVVPSVANITIYQHTNNSDNLRQTLAANSSGVHFINRRQILVDVLSSTFNQEEANYFIEIDPNFVVLRGTGEAVPGVINRTWSFFTEQTTNTFTDSGSTYFENLSEENKTNFYDELITSLANALSVNVSRLSMQRRYQHDGSAGDPWPILFRMTLVASSETHEITTQDMLGSLVTLVTNKSITSLMLYNSTASLDSNYGVIQLMSIWERYRFEIAGVICIIFVLFVIIFLSNHTHPEGRSMELFKFVLIMSDFVLDIIFLFTRSHDVPVLFLPSLLIILVAIGVNFFVTMFIFFKEFYGNDSFHHWARQNVVASSVFIVLSYCDIESLDFVSSDISNSSCVQAPFSHGVYEAMYICTFLVMFIEDIPQFVILVIYLQRVVIFRFIPLITIFTCALIIVTNIVSHVYDCIVMIRDARKDDPSKKTYKKWWQIGKASASKRISSRKHPHFLSGFVPVQPGPVIQVVSPKPSPGVASSTEEMSEEETSENLGAGVGGS</sequence>
<feature type="transmembrane region" description="Helical" evidence="2">
    <location>
        <begin position="784"/>
        <end position="803"/>
    </location>
</feature>
<evidence type="ECO:0000313" key="3">
    <source>
        <dbReference type="EMBL" id="CAG8558504.1"/>
    </source>
</evidence>
<dbReference type="AlphaFoldDB" id="A0A9N9BCA3"/>
<dbReference type="EMBL" id="CAJVPY010002376">
    <property type="protein sequence ID" value="CAG8558504.1"/>
    <property type="molecule type" value="Genomic_DNA"/>
</dbReference>
<feature type="region of interest" description="Disordered" evidence="1">
    <location>
        <begin position="1037"/>
        <end position="1067"/>
    </location>
</feature>
<feature type="transmembrane region" description="Helical" evidence="2">
    <location>
        <begin position="815"/>
        <end position="834"/>
    </location>
</feature>
<evidence type="ECO:0000256" key="2">
    <source>
        <dbReference type="SAM" id="Phobius"/>
    </source>
</evidence>
<keyword evidence="2" id="KW-0472">Membrane</keyword>
<keyword evidence="2" id="KW-1133">Transmembrane helix</keyword>
<organism evidence="3 4">
    <name type="scientific">Dentiscutata erythropus</name>
    <dbReference type="NCBI Taxonomy" id="1348616"/>
    <lineage>
        <taxon>Eukaryota</taxon>
        <taxon>Fungi</taxon>
        <taxon>Fungi incertae sedis</taxon>
        <taxon>Mucoromycota</taxon>
        <taxon>Glomeromycotina</taxon>
        <taxon>Glomeromycetes</taxon>
        <taxon>Diversisporales</taxon>
        <taxon>Gigasporaceae</taxon>
        <taxon>Dentiscutata</taxon>
    </lineage>
</organism>
<proteinExistence type="predicted"/>
<accession>A0A9N9BCA3</accession>
<evidence type="ECO:0000256" key="1">
    <source>
        <dbReference type="SAM" id="MobiDB-lite"/>
    </source>
</evidence>
<reference evidence="3" key="1">
    <citation type="submission" date="2021-06" db="EMBL/GenBank/DDBJ databases">
        <authorList>
            <person name="Kallberg Y."/>
            <person name="Tangrot J."/>
            <person name="Rosling A."/>
        </authorList>
    </citation>
    <scope>NUCLEOTIDE SEQUENCE</scope>
    <source>
        <strain evidence="3">MA453B</strain>
    </source>
</reference>
<feature type="transmembrane region" description="Helical" evidence="2">
    <location>
        <begin position="924"/>
        <end position="947"/>
    </location>
</feature>
<protein>
    <submittedName>
        <fullName evidence="3">22270_t:CDS:1</fullName>
    </submittedName>
</protein>
<dbReference type="OrthoDB" id="2338688at2759"/>
<name>A0A9N9BCA3_9GLOM</name>
<comment type="caution">
    <text evidence="3">The sequence shown here is derived from an EMBL/GenBank/DDBJ whole genome shotgun (WGS) entry which is preliminary data.</text>
</comment>
<feature type="transmembrane region" description="Helical" evidence="2">
    <location>
        <begin position="841"/>
        <end position="866"/>
    </location>
</feature>
<keyword evidence="2" id="KW-0812">Transmembrane</keyword>